<feature type="region of interest" description="Disordered" evidence="2">
    <location>
        <begin position="37"/>
        <end position="61"/>
    </location>
</feature>
<dbReference type="SMART" id="SM00066">
    <property type="entry name" value="GAL4"/>
    <property type="match status" value="1"/>
</dbReference>
<organism evidence="4 5">
    <name type="scientific">Parathielavia hyrcaniae</name>
    <dbReference type="NCBI Taxonomy" id="113614"/>
    <lineage>
        <taxon>Eukaryota</taxon>
        <taxon>Fungi</taxon>
        <taxon>Dikarya</taxon>
        <taxon>Ascomycota</taxon>
        <taxon>Pezizomycotina</taxon>
        <taxon>Sordariomycetes</taxon>
        <taxon>Sordariomycetidae</taxon>
        <taxon>Sordariales</taxon>
        <taxon>Chaetomiaceae</taxon>
        <taxon>Parathielavia</taxon>
    </lineage>
</organism>
<dbReference type="Pfam" id="PF00172">
    <property type="entry name" value="Zn_clus"/>
    <property type="match status" value="1"/>
</dbReference>
<keyword evidence="1" id="KW-0539">Nucleus</keyword>
<feature type="compositionally biased region" description="Pro residues" evidence="2">
    <location>
        <begin position="91"/>
        <end position="100"/>
    </location>
</feature>
<feature type="compositionally biased region" description="Low complexity" evidence="2">
    <location>
        <begin position="48"/>
        <end position="61"/>
    </location>
</feature>
<dbReference type="InterPro" id="IPR036864">
    <property type="entry name" value="Zn2-C6_fun-type_DNA-bd_sf"/>
</dbReference>
<evidence type="ECO:0000313" key="4">
    <source>
        <dbReference type="EMBL" id="KAK4098825.1"/>
    </source>
</evidence>
<keyword evidence="5" id="KW-1185">Reference proteome</keyword>
<accession>A0AAN6PZ86</accession>
<dbReference type="GO" id="GO:0008270">
    <property type="term" value="F:zinc ion binding"/>
    <property type="evidence" value="ECO:0007669"/>
    <property type="project" value="InterPro"/>
</dbReference>
<feature type="domain" description="Zn(2)-C6 fungal-type" evidence="3">
    <location>
        <begin position="12"/>
        <end position="42"/>
    </location>
</feature>
<dbReference type="EMBL" id="MU863655">
    <property type="protein sequence ID" value="KAK4098825.1"/>
    <property type="molecule type" value="Genomic_DNA"/>
</dbReference>
<evidence type="ECO:0000259" key="3">
    <source>
        <dbReference type="PROSITE" id="PS50048"/>
    </source>
</evidence>
<gene>
    <name evidence="4" type="ORF">N658DRAFT_431298</name>
</gene>
<dbReference type="Gene3D" id="4.10.240.10">
    <property type="entry name" value="Zn(2)-C6 fungal-type DNA-binding domain"/>
    <property type="match status" value="1"/>
</dbReference>
<feature type="region of interest" description="Disordered" evidence="2">
    <location>
        <begin position="78"/>
        <end position="103"/>
    </location>
</feature>
<evidence type="ECO:0000256" key="1">
    <source>
        <dbReference type="ARBA" id="ARBA00023242"/>
    </source>
</evidence>
<dbReference type="PROSITE" id="PS50048">
    <property type="entry name" value="ZN2_CY6_FUNGAL_2"/>
    <property type="match status" value="1"/>
</dbReference>
<comment type="caution">
    <text evidence="4">The sequence shown here is derived from an EMBL/GenBank/DDBJ whole genome shotgun (WGS) entry which is preliminary data.</text>
</comment>
<dbReference type="InterPro" id="IPR053157">
    <property type="entry name" value="Sterol_Uptake_Regulator"/>
</dbReference>
<protein>
    <recommendedName>
        <fullName evidence="3">Zn(2)-C6 fungal-type domain-containing protein</fullName>
    </recommendedName>
</protein>
<dbReference type="Proteomes" id="UP001305647">
    <property type="component" value="Unassembled WGS sequence"/>
</dbReference>
<sequence length="402" mass="44818">MLRRSHRKSRAGCLECKRRHVKCDEQRPKCRICTLSDRDCSYPPQPPSAESASSAAETTTPPLHHSLATTITRNASPVAGVPIPDLASGAPKPPQDPAQTPPAVNLGHMELLIRFNFGEHAPELNVEMHDFASKLLFKCALEAPYLMHQILAVSARRLAALEPDRRDLFLEQAIHLQTKAVSIYNETGAKPQIDQTNCSALLLFCSLLGRHLLADLLARRDPDFDDFLTRFLEFLSISRGLMAMSVAAWDLLLQSDIRHLVLWALEISQSTPQGQHCAELQRLVAESEHLDAPAKAACMTAIACLQVGFDSLIGGDTRNQRYLMVFMWAPVVPQEFTNLLSQRRPEALAIMGHWALLLDYARALWHVADSGLHLLTSISRYLGPEWDHWLSWPLSVLPIDSA</sequence>
<evidence type="ECO:0000256" key="2">
    <source>
        <dbReference type="SAM" id="MobiDB-lite"/>
    </source>
</evidence>
<dbReference type="SUPFAM" id="SSF57701">
    <property type="entry name" value="Zn2/Cys6 DNA-binding domain"/>
    <property type="match status" value="1"/>
</dbReference>
<evidence type="ECO:0000313" key="5">
    <source>
        <dbReference type="Proteomes" id="UP001305647"/>
    </source>
</evidence>
<dbReference type="PROSITE" id="PS00463">
    <property type="entry name" value="ZN2_CY6_FUNGAL_1"/>
    <property type="match status" value="1"/>
</dbReference>
<dbReference type="GO" id="GO:0001228">
    <property type="term" value="F:DNA-binding transcription activator activity, RNA polymerase II-specific"/>
    <property type="evidence" value="ECO:0007669"/>
    <property type="project" value="TreeGrafter"/>
</dbReference>
<reference evidence="4" key="1">
    <citation type="journal article" date="2023" name="Mol. Phylogenet. Evol.">
        <title>Genome-scale phylogeny and comparative genomics of the fungal order Sordariales.</title>
        <authorList>
            <person name="Hensen N."/>
            <person name="Bonometti L."/>
            <person name="Westerberg I."/>
            <person name="Brannstrom I.O."/>
            <person name="Guillou S."/>
            <person name="Cros-Aarteil S."/>
            <person name="Calhoun S."/>
            <person name="Haridas S."/>
            <person name="Kuo A."/>
            <person name="Mondo S."/>
            <person name="Pangilinan J."/>
            <person name="Riley R."/>
            <person name="LaButti K."/>
            <person name="Andreopoulos B."/>
            <person name="Lipzen A."/>
            <person name="Chen C."/>
            <person name="Yan M."/>
            <person name="Daum C."/>
            <person name="Ng V."/>
            <person name="Clum A."/>
            <person name="Steindorff A."/>
            <person name="Ohm R.A."/>
            <person name="Martin F."/>
            <person name="Silar P."/>
            <person name="Natvig D.O."/>
            <person name="Lalanne C."/>
            <person name="Gautier V."/>
            <person name="Ament-Velasquez S.L."/>
            <person name="Kruys A."/>
            <person name="Hutchinson M.I."/>
            <person name="Powell A.J."/>
            <person name="Barry K."/>
            <person name="Miller A.N."/>
            <person name="Grigoriev I.V."/>
            <person name="Debuchy R."/>
            <person name="Gladieux P."/>
            <person name="Hiltunen Thoren M."/>
            <person name="Johannesson H."/>
        </authorList>
    </citation>
    <scope>NUCLEOTIDE SEQUENCE</scope>
    <source>
        <strain evidence="4">CBS 757.83</strain>
    </source>
</reference>
<dbReference type="AlphaFoldDB" id="A0AAN6PZ86"/>
<reference evidence="4" key="2">
    <citation type="submission" date="2023-05" db="EMBL/GenBank/DDBJ databases">
        <authorList>
            <consortium name="Lawrence Berkeley National Laboratory"/>
            <person name="Steindorff A."/>
            <person name="Hensen N."/>
            <person name="Bonometti L."/>
            <person name="Westerberg I."/>
            <person name="Brannstrom I.O."/>
            <person name="Guillou S."/>
            <person name="Cros-Aarteil S."/>
            <person name="Calhoun S."/>
            <person name="Haridas S."/>
            <person name="Kuo A."/>
            <person name="Mondo S."/>
            <person name="Pangilinan J."/>
            <person name="Riley R."/>
            <person name="Labutti K."/>
            <person name="Andreopoulos B."/>
            <person name="Lipzen A."/>
            <person name="Chen C."/>
            <person name="Yanf M."/>
            <person name="Daum C."/>
            <person name="Ng V."/>
            <person name="Clum A."/>
            <person name="Ohm R."/>
            <person name="Martin F."/>
            <person name="Silar P."/>
            <person name="Natvig D."/>
            <person name="Lalanne C."/>
            <person name="Gautier V."/>
            <person name="Ament-Velasquez S.L."/>
            <person name="Kruys A."/>
            <person name="Hutchinson M.I."/>
            <person name="Powell A.J."/>
            <person name="Barry K."/>
            <person name="Miller A.N."/>
            <person name="Grigoriev I.V."/>
            <person name="Debuchy R."/>
            <person name="Gladieux P."/>
            <person name="Thoren M.H."/>
            <person name="Johannesson H."/>
        </authorList>
    </citation>
    <scope>NUCLEOTIDE SEQUENCE</scope>
    <source>
        <strain evidence="4">CBS 757.83</strain>
    </source>
</reference>
<dbReference type="InterPro" id="IPR001138">
    <property type="entry name" value="Zn2Cys6_DnaBD"/>
</dbReference>
<name>A0AAN6PZ86_9PEZI</name>
<dbReference type="PANTHER" id="PTHR47784:SF4">
    <property type="entry name" value="ZN(II)2CYS6 TRANSCRIPTION FACTOR (EUROFUNG)"/>
    <property type="match status" value="1"/>
</dbReference>
<dbReference type="CDD" id="cd00067">
    <property type="entry name" value="GAL4"/>
    <property type="match status" value="1"/>
</dbReference>
<dbReference type="PANTHER" id="PTHR47784">
    <property type="entry name" value="STEROL UPTAKE CONTROL PROTEIN 2"/>
    <property type="match status" value="1"/>
</dbReference>
<proteinExistence type="predicted"/>